<dbReference type="SUPFAM" id="SSF52374">
    <property type="entry name" value="Nucleotidylyl transferase"/>
    <property type="match status" value="1"/>
</dbReference>
<dbReference type="Gene3D" id="3.40.50.620">
    <property type="entry name" value="HUPs"/>
    <property type="match status" value="1"/>
</dbReference>
<dbReference type="AlphaFoldDB" id="A0A383B8A4"/>
<evidence type="ECO:0000313" key="4">
    <source>
        <dbReference type="EMBL" id="SVE16114.1"/>
    </source>
</evidence>
<feature type="domain" description="Cytidyltransferase-like" evidence="3">
    <location>
        <begin position="30"/>
        <end position="87"/>
    </location>
</feature>
<protein>
    <recommendedName>
        <fullName evidence="3">Cytidyltransferase-like domain-containing protein</fullName>
    </recommendedName>
</protein>
<sequence length="89" mass="9980">MPATQQKIQELDSLEVKSKQFNEEGKRIVLCHGTFDLIHTGHIRHLQEAKKQGDLLFATITADNYVSKGPGRPVFSEMLRAENLSALTC</sequence>
<keyword evidence="1" id="KW-0808">Transferase</keyword>
<dbReference type="NCBIfam" id="TIGR00125">
    <property type="entry name" value="cyt_tran_rel"/>
    <property type="match status" value="1"/>
</dbReference>
<organism evidence="4">
    <name type="scientific">marine metagenome</name>
    <dbReference type="NCBI Taxonomy" id="408172"/>
    <lineage>
        <taxon>unclassified sequences</taxon>
        <taxon>metagenomes</taxon>
        <taxon>ecological metagenomes</taxon>
    </lineage>
</organism>
<dbReference type="InterPro" id="IPR050385">
    <property type="entry name" value="Archaeal_FAD_synthase"/>
</dbReference>
<keyword evidence="2" id="KW-0548">Nucleotidyltransferase</keyword>
<dbReference type="EMBL" id="UINC01198241">
    <property type="protein sequence ID" value="SVE16114.1"/>
    <property type="molecule type" value="Genomic_DNA"/>
</dbReference>
<reference evidence="4" key="1">
    <citation type="submission" date="2018-05" db="EMBL/GenBank/DDBJ databases">
        <authorList>
            <person name="Lanie J.A."/>
            <person name="Ng W.-L."/>
            <person name="Kazmierczak K.M."/>
            <person name="Andrzejewski T.M."/>
            <person name="Davidsen T.M."/>
            <person name="Wayne K.J."/>
            <person name="Tettelin H."/>
            <person name="Glass J.I."/>
            <person name="Rusch D."/>
            <person name="Podicherti R."/>
            <person name="Tsui H.-C.T."/>
            <person name="Winkler M.E."/>
        </authorList>
    </citation>
    <scope>NUCLEOTIDE SEQUENCE</scope>
</reference>
<accession>A0A383B8A4</accession>
<dbReference type="PANTHER" id="PTHR43793">
    <property type="entry name" value="FAD SYNTHASE"/>
    <property type="match status" value="1"/>
</dbReference>
<dbReference type="PANTHER" id="PTHR43793:SF2">
    <property type="entry name" value="BIFUNCTIONAL PROTEIN HLDE"/>
    <property type="match status" value="1"/>
</dbReference>
<gene>
    <name evidence="4" type="ORF">METZ01_LOCUS468968</name>
</gene>
<dbReference type="GO" id="GO:0016779">
    <property type="term" value="F:nucleotidyltransferase activity"/>
    <property type="evidence" value="ECO:0007669"/>
    <property type="project" value="UniProtKB-KW"/>
</dbReference>
<evidence type="ECO:0000256" key="2">
    <source>
        <dbReference type="ARBA" id="ARBA00022695"/>
    </source>
</evidence>
<dbReference type="InterPro" id="IPR004821">
    <property type="entry name" value="Cyt_trans-like"/>
</dbReference>
<proteinExistence type="predicted"/>
<feature type="non-terminal residue" evidence="4">
    <location>
        <position position="89"/>
    </location>
</feature>
<dbReference type="InterPro" id="IPR014729">
    <property type="entry name" value="Rossmann-like_a/b/a_fold"/>
</dbReference>
<name>A0A383B8A4_9ZZZZ</name>
<evidence type="ECO:0000259" key="3">
    <source>
        <dbReference type="Pfam" id="PF01467"/>
    </source>
</evidence>
<dbReference type="Pfam" id="PF01467">
    <property type="entry name" value="CTP_transf_like"/>
    <property type="match status" value="1"/>
</dbReference>
<evidence type="ECO:0000256" key="1">
    <source>
        <dbReference type="ARBA" id="ARBA00022679"/>
    </source>
</evidence>